<dbReference type="Proteomes" id="UP000245783">
    <property type="component" value="Unassembled WGS sequence"/>
</dbReference>
<evidence type="ECO:0000313" key="2">
    <source>
        <dbReference type="EMBL" id="PWN39807.1"/>
    </source>
</evidence>
<feature type="chain" id="PRO_5016273694" evidence="1">
    <location>
        <begin position="23"/>
        <end position="108"/>
    </location>
</feature>
<name>A0A316VQC9_9BASI</name>
<gene>
    <name evidence="2" type="ORF">IE81DRAFT_332084</name>
</gene>
<accession>A0A316VQC9</accession>
<keyword evidence="3" id="KW-1185">Reference proteome</keyword>
<sequence length="108" mass="11917">MLRMPRIMHAAVLSVILARVAADNEITIVRPYKVHSHPADLDPSAQWTAYTQACTAASGTMMNYDKPVYCQNGQSDQHPLAVKHLSKDWSFIECCPGPAPCTNVPVYC</sequence>
<dbReference type="RefSeq" id="XP_025366967.1">
    <property type="nucleotide sequence ID" value="XM_025515291.1"/>
</dbReference>
<dbReference type="InParanoid" id="A0A316VQC9"/>
<keyword evidence="1" id="KW-0732">Signal</keyword>
<dbReference type="EMBL" id="KZ819444">
    <property type="protein sequence ID" value="PWN39807.1"/>
    <property type="molecule type" value="Genomic_DNA"/>
</dbReference>
<protein>
    <submittedName>
        <fullName evidence="2">Uncharacterized protein</fullName>
    </submittedName>
</protein>
<evidence type="ECO:0000313" key="3">
    <source>
        <dbReference type="Proteomes" id="UP000245783"/>
    </source>
</evidence>
<proteinExistence type="predicted"/>
<dbReference type="AlphaFoldDB" id="A0A316VQC9"/>
<organism evidence="2 3">
    <name type="scientific">Ceraceosorus guamensis</name>
    <dbReference type="NCBI Taxonomy" id="1522189"/>
    <lineage>
        <taxon>Eukaryota</taxon>
        <taxon>Fungi</taxon>
        <taxon>Dikarya</taxon>
        <taxon>Basidiomycota</taxon>
        <taxon>Ustilaginomycotina</taxon>
        <taxon>Exobasidiomycetes</taxon>
        <taxon>Ceraceosorales</taxon>
        <taxon>Ceraceosoraceae</taxon>
        <taxon>Ceraceosorus</taxon>
    </lineage>
</organism>
<reference evidence="2 3" key="1">
    <citation type="journal article" date="2018" name="Mol. Biol. Evol.">
        <title>Broad Genomic Sampling Reveals a Smut Pathogenic Ancestry of the Fungal Clade Ustilaginomycotina.</title>
        <authorList>
            <person name="Kijpornyongpan T."/>
            <person name="Mondo S.J."/>
            <person name="Barry K."/>
            <person name="Sandor L."/>
            <person name="Lee J."/>
            <person name="Lipzen A."/>
            <person name="Pangilinan J."/>
            <person name="LaButti K."/>
            <person name="Hainaut M."/>
            <person name="Henrissat B."/>
            <person name="Grigoriev I.V."/>
            <person name="Spatafora J.W."/>
            <person name="Aime M.C."/>
        </authorList>
    </citation>
    <scope>NUCLEOTIDE SEQUENCE [LARGE SCALE GENOMIC DNA]</scope>
    <source>
        <strain evidence="2 3">MCA 4658</strain>
    </source>
</reference>
<feature type="signal peptide" evidence="1">
    <location>
        <begin position="1"/>
        <end position="22"/>
    </location>
</feature>
<dbReference type="GeneID" id="37037161"/>
<evidence type="ECO:0000256" key="1">
    <source>
        <dbReference type="SAM" id="SignalP"/>
    </source>
</evidence>